<dbReference type="OrthoDB" id="2789670at2759"/>
<dbReference type="GO" id="GO:0020037">
    <property type="term" value="F:heme binding"/>
    <property type="evidence" value="ECO:0007669"/>
    <property type="project" value="InterPro"/>
</dbReference>
<proteinExistence type="inferred from homology"/>
<keyword evidence="6" id="KW-0503">Monooxygenase</keyword>
<keyword evidence="4" id="KW-0560">Oxidoreductase</keyword>
<comment type="cofactor">
    <cofactor evidence="1">
        <name>heme</name>
        <dbReference type="ChEBI" id="CHEBI:30413"/>
    </cofactor>
</comment>
<accession>A0A4U5LUB4</accession>
<dbReference type="GO" id="GO:0005506">
    <property type="term" value="F:iron ion binding"/>
    <property type="evidence" value="ECO:0007669"/>
    <property type="project" value="InterPro"/>
</dbReference>
<dbReference type="GO" id="GO:0006082">
    <property type="term" value="P:organic acid metabolic process"/>
    <property type="evidence" value="ECO:0007669"/>
    <property type="project" value="TreeGrafter"/>
</dbReference>
<feature type="chain" id="PRO_5020534943" description="Cytochrome P450" evidence="7">
    <location>
        <begin position="22"/>
        <end position="447"/>
    </location>
</feature>
<sequence>MLLQVVFTLCALFTLISFLSSKRKSLPPGPTPWPILGNVPNFILAALQGKNAVQLLTEWKKAYGNVFTIWLGPMPAVNVCDYNTAVDAFVKTADAHTGRFRPMSIIASRGNLGLIFSDGALWQEQRRFSLHVLRNFGVGRNLMQQRILDECNFWFDFMDSQIEEKASNVLNPADIFDPMVGSIINRMLTGKRFDETNMEEFYKLKHGLDQVSNSATAFDHALLRPINANLPIFKQRVAHLTQPQIDLKNVFVKLYKERTSQIAAGTYTLCYDDPSDYVDAYLIEMEKRKRNGDSMGYFSEESLAVNMLDLWFAGMETTILTILWSIIHILNNPEVQIKAREEILKCTGGNRDVEMADKKNLPYFSAVVTETQRHASILNFNLWHKTTTKTMVGEYLIPEGVTIAPQLSVIMSNEDEFKDSDKFIPGASLTQGWNNKWYRSVLEREPA</sequence>
<evidence type="ECO:0000256" key="3">
    <source>
        <dbReference type="ARBA" id="ARBA00022723"/>
    </source>
</evidence>
<feature type="signal peptide" evidence="7">
    <location>
        <begin position="1"/>
        <end position="21"/>
    </location>
</feature>
<evidence type="ECO:0000256" key="2">
    <source>
        <dbReference type="ARBA" id="ARBA00010617"/>
    </source>
</evidence>
<dbReference type="EMBL" id="AZBU02000012">
    <property type="protein sequence ID" value="TKR59694.1"/>
    <property type="molecule type" value="Genomic_DNA"/>
</dbReference>
<evidence type="ECO:0000256" key="5">
    <source>
        <dbReference type="ARBA" id="ARBA00023004"/>
    </source>
</evidence>
<dbReference type="Pfam" id="PF00067">
    <property type="entry name" value="p450"/>
    <property type="match status" value="1"/>
</dbReference>
<dbReference type="AlphaFoldDB" id="A0A4U5LUB4"/>
<evidence type="ECO:0000256" key="7">
    <source>
        <dbReference type="SAM" id="SignalP"/>
    </source>
</evidence>
<evidence type="ECO:0000256" key="6">
    <source>
        <dbReference type="ARBA" id="ARBA00023033"/>
    </source>
</evidence>
<dbReference type="InterPro" id="IPR050182">
    <property type="entry name" value="Cytochrome_P450_fam2"/>
</dbReference>
<comment type="similarity">
    <text evidence="2">Belongs to the cytochrome P450 family.</text>
</comment>
<organism evidence="8 9">
    <name type="scientific">Steinernema carpocapsae</name>
    <name type="common">Entomopathogenic nematode</name>
    <dbReference type="NCBI Taxonomy" id="34508"/>
    <lineage>
        <taxon>Eukaryota</taxon>
        <taxon>Metazoa</taxon>
        <taxon>Ecdysozoa</taxon>
        <taxon>Nematoda</taxon>
        <taxon>Chromadorea</taxon>
        <taxon>Rhabditida</taxon>
        <taxon>Tylenchina</taxon>
        <taxon>Panagrolaimomorpha</taxon>
        <taxon>Strongyloidoidea</taxon>
        <taxon>Steinernematidae</taxon>
        <taxon>Steinernema</taxon>
    </lineage>
</organism>
<name>A0A4U5LUB4_STECR</name>
<keyword evidence="7" id="KW-0732">Signal</keyword>
<evidence type="ECO:0000313" key="9">
    <source>
        <dbReference type="Proteomes" id="UP000298663"/>
    </source>
</evidence>
<dbReference type="InterPro" id="IPR001128">
    <property type="entry name" value="Cyt_P450"/>
</dbReference>
<dbReference type="FunFam" id="1.10.630.10:FF:000036">
    <property type="entry name" value="CYtochrome P450 family"/>
    <property type="match status" value="1"/>
</dbReference>
<dbReference type="PANTHER" id="PTHR24300">
    <property type="entry name" value="CYTOCHROME P450 508A4-RELATED"/>
    <property type="match status" value="1"/>
</dbReference>
<dbReference type="PRINTS" id="PR00463">
    <property type="entry name" value="EP450I"/>
</dbReference>
<evidence type="ECO:0008006" key="10">
    <source>
        <dbReference type="Google" id="ProtNLM"/>
    </source>
</evidence>
<dbReference type="GO" id="GO:0005737">
    <property type="term" value="C:cytoplasm"/>
    <property type="evidence" value="ECO:0007669"/>
    <property type="project" value="TreeGrafter"/>
</dbReference>
<evidence type="ECO:0000256" key="1">
    <source>
        <dbReference type="ARBA" id="ARBA00001971"/>
    </source>
</evidence>
<keyword evidence="5" id="KW-0408">Iron</keyword>
<dbReference type="InterPro" id="IPR036396">
    <property type="entry name" value="Cyt_P450_sf"/>
</dbReference>
<dbReference type="InterPro" id="IPR002401">
    <property type="entry name" value="Cyt_P450_E_grp-I"/>
</dbReference>
<dbReference type="Proteomes" id="UP000298663">
    <property type="component" value="Unassembled WGS sequence"/>
</dbReference>
<reference evidence="8 9" key="1">
    <citation type="journal article" date="2015" name="Genome Biol.">
        <title>Comparative genomics of Steinernema reveals deeply conserved gene regulatory networks.</title>
        <authorList>
            <person name="Dillman A.R."/>
            <person name="Macchietto M."/>
            <person name="Porter C.F."/>
            <person name="Rogers A."/>
            <person name="Williams B."/>
            <person name="Antoshechkin I."/>
            <person name="Lee M.M."/>
            <person name="Goodwin Z."/>
            <person name="Lu X."/>
            <person name="Lewis E.E."/>
            <person name="Goodrich-Blair H."/>
            <person name="Stock S.P."/>
            <person name="Adams B.J."/>
            <person name="Sternberg P.W."/>
            <person name="Mortazavi A."/>
        </authorList>
    </citation>
    <scope>NUCLEOTIDE SEQUENCE [LARGE SCALE GENOMIC DNA]</scope>
    <source>
        <strain evidence="8 9">ALL</strain>
    </source>
</reference>
<keyword evidence="9" id="KW-1185">Reference proteome</keyword>
<evidence type="ECO:0000256" key="4">
    <source>
        <dbReference type="ARBA" id="ARBA00023002"/>
    </source>
</evidence>
<dbReference type="STRING" id="34508.A0A4U5LUB4"/>
<evidence type="ECO:0000313" key="8">
    <source>
        <dbReference type="EMBL" id="TKR59694.1"/>
    </source>
</evidence>
<reference evidence="8 9" key="2">
    <citation type="journal article" date="2019" name="G3 (Bethesda)">
        <title>Hybrid Assembly of the Genome of the Entomopathogenic Nematode Steinernema carpocapsae Identifies the X-Chromosome.</title>
        <authorList>
            <person name="Serra L."/>
            <person name="Macchietto M."/>
            <person name="Macias-Munoz A."/>
            <person name="McGill C.J."/>
            <person name="Rodriguez I.M."/>
            <person name="Rodriguez B."/>
            <person name="Murad R."/>
            <person name="Mortazavi A."/>
        </authorList>
    </citation>
    <scope>NUCLEOTIDE SEQUENCE [LARGE SCALE GENOMIC DNA]</scope>
    <source>
        <strain evidence="8 9">ALL</strain>
    </source>
</reference>
<comment type="caution">
    <text evidence="8">The sequence shown here is derived from an EMBL/GenBank/DDBJ whole genome shotgun (WGS) entry which is preliminary data.</text>
</comment>
<dbReference type="GO" id="GO:0016712">
    <property type="term" value="F:oxidoreductase activity, acting on paired donors, with incorporation or reduction of molecular oxygen, reduced flavin or flavoprotein as one donor, and incorporation of one atom of oxygen"/>
    <property type="evidence" value="ECO:0007669"/>
    <property type="project" value="TreeGrafter"/>
</dbReference>
<dbReference type="GO" id="GO:0006805">
    <property type="term" value="P:xenobiotic metabolic process"/>
    <property type="evidence" value="ECO:0007669"/>
    <property type="project" value="TreeGrafter"/>
</dbReference>
<protein>
    <recommendedName>
        <fullName evidence="10">Cytochrome P450</fullName>
    </recommendedName>
</protein>
<dbReference type="PANTHER" id="PTHR24300:SF375">
    <property type="entry name" value="CYTOCHROME P450 FAMILY"/>
    <property type="match status" value="1"/>
</dbReference>
<dbReference type="SUPFAM" id="SSF48264">
    <property type="entry name" value="Cytochrome P450"/>
    <property type="match status" value="1"/>
</dbReference>
<gene>
    <name evidence="8" type="ORF">L596_029330</name>
</gene>
<dbReference type="Gene3D" id="1.10.630.10">
    <property type="entry name" value="Cytochrome P450"/>
    <property type="match status" value="1"/>
</dbReference>
<keyword evidence="3" id="KW-0479">Metal-binding</keyword>